<dbReference type="RefSeq" id="WP_239550875.1">
    <property type="nucleotide sequence ID" value="NZ_JAFBDQ010000002.1"/>
</dbReference>
<feature type="transmembrane region" description="Helical" evidence="1">
    <location>
        <begin position="75"/>
        <end position="91"/>
    </location>
</feature>
<keyword evidence="3" id="KW-1185">Reference proteome</keyword>
<keyword evidence="1" id="KW-0812">Transmembrane</keyword>
<dbReference type="InterPro" id="IPR018687">
    <property type="entry name" value="DUF2177_membr"/>
</dbReference>
<dbReference type="Proteomes" id="UP000774000">
    <property type="component" value="Unassembled WGS sequence"/>
</dbReference>
<organism evidence="2 3">
    <name type="scientific">Halanaerobacter jeridensis</name>
    <dbReference type="NCBI Taxonomy" id="706427"/>
    <lineage>
        <taxon>Bacteria</taxon>
        <taxon>Bacillati</taxon>
        <taxon>Bacillota</taxon>
        <taxon>Clostridia</taxon>
        <taxon>Halanaerobiales</taxon>
        <taxon>Halobacteroidaceae</taxon>
        <taxon>Halanaerobacter</taxon>
    </lineage>
</organism>
<accession>A0A938XQL8</accession>
<evidence type="ECO:0000256" key="1">
    <source>
        <dbReference type="SAM" id="Phobius"/>
    </source>
</evidence>
<feature type="transmembrane region" description="Helical" evidence="1">
    <location>
        <begin position="43"/>
        <end position="63"/>
    </location>
</feature>
<keyword evidence="1" id="KW-1133">Transmembrane helix</keyword>
<name>A0A938XQL8_9FIRM</name>
<protein>
    <submittedName>
        <fullName evidence="2">Membrane protein</fullName>
    </submittedName>
</protein>
<sequence length="135" mass="15650">MMGYIKAYLVALIVFFSIDLVWLEGIAKQFYRNQLGFILKDNFNMTAAVVFYLFFIAGMVFFVINRAVVLESWKYALFVGMFFGFITYATYDMTNLATLKDWPVLVTVVDIMWGTTLCGFTSLISYLIIDYFSFL</sequence>
<proteinExistence type="predicted"/>
<feature type="transmembrane region" description="Helical" evidence="1">
    <location>
        <begin position="111"/>
        <end position="129"/>
    </location>
</feature>
<feature type="transmembrane region" description="Helical" evidence="1">
    <location>
        <begin position="7"/>
        <end position="23"/>
    </location>
</feature>
<reference evidence="2" key="1">
    <citation type="submission" date="2021-01" db="EMBL/GenBank/DDBJ databases">
        <title>Genomic Encyclopedia of Type Strains, Phase IV (KMG-IV): sequencing the most valuable type-strain genomes for metagenomic binning, comparative biology and taxonomic classification.</title>
        <authorList>
            <person name="Goeker M."/>
        </authorList>
    </citation>
    <scope>NUCLEOTIDE SEQUENCE</scope>
    <source>
        <strain evidence="2">DSM 23230</strain>
    </source>
</reference>
<evidence type="ECO:0000313" key="2">
    <source>
        <dbReference type="EMBL" id="MBM7555721.1"/>
    </source>
</evidence>
<keyword evidence="1" id="KW-0472">Membrane</keyword>
<gene>
    <name evidence="2" type="ORF">JOC47_000546</name>
</gene>
<comment type="caution">
    <text evidence="2">The sequence shown here is derived from an EMBL/GenBank/DDBJ whole genome shotgun (WGS) entry which is preliminary data.</text>
</comment>
<dbReference type="Pfam" id="PF09945">
    <property type="entry name" value="DUF2177"/>
    <property type="match status" value="1"/>
</dbReference>
<evidence type="ECO:0000313" key="3">
    <source>
        <dbReference type="Proteomes" id="UP000774000"/>
    </source>
</evidence>
<dbReference type="EMBL" id="JAFBDQ010000002">
    <property type="protein sequence ID" value="MBM7555721.1"/>
    <property type="molecule type" value="Genomic_DNA"/>
</dbReference>
<dbReference type="AlphaFoldDB" id="A0A938XQL8"/>